<sequence length="389" mass="42816">MDRFYLNNAGLYRTLVDALDASMPAPHFSRHKASPPTEEIVTEQPNEDMVVGVRIRPMLENDLTAGFPRAVHPRARGVDGPRNVDLHDLYNHPRGRPVLKSSTHQSDRLFDSEATTEEIYTELVADLVSFAQHGGIGTLFAYGQTGSGKTFTVSQLQRLAATALLDDAALTQRKIHITIFDLAGNAAFDLLNSREPFPVLEDSSGTTQLAGAVEHRVSTEDEMLHLISEAAEYRRTAPTLKNDVSSRSHSICRIRIESSSDTEDGLLYLVDLAGSEAARDVAQHGADRMRETKEINMSLSVLKDCIRGKAEADDARARGPDQKGNKIHVPIRRSMLTRVLKHMFDPQASRACKTVVIACVNPSLADVGPSKNTLRYAEMLRVPVPTSAR</sequence>
<dbReference type="PANTHER" id="PTHR24115:SF0">
    <property type="entry name" value="FI21273P1-RELATED"/>
    <property type="match status" value="1"/>
</dbReference>
<keyword evidence="1" id="KW-0547">Nucleotide-binding</keyword>
<dbReference type="PANTHER" id="PTHR24115">
    <property type="entry name" value="KINESIN-RELATED"/>
    <property type="match status" value="1"/>
</dbReference>
<comment type="similarity">
    <text evidence="1">Belongs to the TRAFAC class myosin-kinesin ATPase superfamily. Kinesin family.</text>
</comment>
<accession>A0AAJ0GCX6</accession>
<comment type="caution">
    <text evidence="3">The sequence shown here is derived from an EMBL/GenBank/DDBJ whole genome shotgun (WGS) entry which is preliminary data.</text>
</comment>
<organism evidence="3 4">
    <name type="scientific">Extremus antarcticus</name>
    <dbReference type="NCBI Taxonomy" id="702011"/>
    <lineage>
        <taxon>Eukaryota</taxon>
        <taxon>Fungi</taxon>
        <taxon>Dikarya</taxon>
        <taxon>Ascomycota</taxon>
        <taxon>Pezizomycotina</taxon>
        <taxon>Dothideomycetes</taxon>
        <taxon>Dothideomycetidae</taxon>
        <taxon>Mycosphaerellales</taxon>
        <taxon>Extremaceae</taxon>
        <taxon>Extremus</taxon>
    </lineage>
</organism>
<dbReference type="SMART" id="SM00129">
    <property type="entry name" value="KISc"/>
    <property type="match status" value="1"/>
</dbReference>
<dbReference type="InterPro" id="IPR027640">
    <property type="entry name" value="Kinesin-like_fam"/>
</dbReference>
<dbReference type="GO" id="GO:0005874">
    <property type="term" value="C:microtubule"/>
    <property type="evidence" value="ECO:0007669"/>
    <property type="project" value="TreeGrafter"/>
</dbReference>
<dbReference type="Gene3D" id="3.40.850.10">
    <property type="entry name" value="Kinesin motor domain"/>
    <property type="match status" value="1"/>
</dbReference>
<dbReference type="InterPro" id="IPR001752">
    <property type="entry name" value="Kinesin_motor_dom"/>
</dbReference>
<evidence type="ECO:0000256" key="1">
    <source>
        <dbReference type="PROSITE-ProRule" id="PRU00283"/>
    </source>
</evidence>
<keyword evidence="1" id="KW-0505">Motor protein</keyword>
<dbReference type="GO" id="GO:0005524">
    <property type="term" value="F:ATP binding"/>
    <property type="evidence" value="ECO:0007669"/>
    <property type="project" value="UniProtKB-UniRule"/>
</dbReference>
<protein>
    <recommendedName>
        <fullName evidence="2">Kinesin motor domain-containing protein</fullName>
    </recommendedName>
</protein>
<feature type="binding site" evidence="1">
    <location>
        <begin position="143"/>
        <end position="150"/>
    </location>
    <ligand>
        <name>ATP</name>
        <dbReference type="ChEBI" id="CHEBI:30616"/>
    </ligand>
</feature>
<dbReference type="GO" id="GO:0005819">
    <property type="term" value="C:spindle"/>
    <property type="evidence" value="ECO:0007669"/>
    <property type="project" value="TreeGrafter"/>
</dbReference>
<evidence type="ECO:0000313" key="4">
    <source>
        <dbReference type="Proteomes" id="UP001271007"/>
    </source>
</evidence>
<keyword evidence="1" id="KW-0067">ATP-binding</keyword>
<dbReference type="InterPro" id="IPR036961">
    <property type="entry name" value="Kinesin_motor_dom_sf"/>
</dbReference>
<keyword evidence="4" id="KW-1185">Reference proteome</keyword>
<dbReference type="Proteomes" id="UP001271007">
    <property type="component" value="Unassembled WGS sequence"/>
</dbReference>
<evidence type="ECO:0000259" key="2">
    <source>
        <dbReference type="PROSITE" id="PS50067"/>
    </source>
</evidence>
<dbReference type="PROSITE" id="PS50067">
    <property type="entry name" value="KINESIN_MOTOR_2"/>
    <property type="match status" value="1"/>
</dbReference>
<name>A0AAJ0GCX6_9PEZI</name>
<dbReference type="EMBL" id="JAWDJX010000010">
    <property type="protein sequence ID" value="KAK3054856.1"/>
    <property type="molecule type" value="Genomic_DNA"/>
</dbReference>
<dbReference type="GO" id="GO:0003777">
    <property type="term" value="F:microtubule motor activity"/>
    <property type="evidence" value="ECO:0007669"/>
    <property type="project" value="InterPro"/>
</dbReference>
<dbReference type="GO" id="GO:0008017">
    <property type="term" value="F:microtubule binding"/>
    <property type="evidence" value="ECO:0007669"/>
    <property type="project" value="InterPro"/>
</dbReference>
<dbReference type="AlphaFoldDB" id="A0AAJ0GCX6"/>
<evidence type="ECO:0000313" key="3">
    <source>
        <dbReference type="EMBL" id="KAK3054856.1"/>
    </source>
</evidence>
<gene>
    <name evidence="3" type="ORF">LTR09_004014</name>
</gene>
<dbReference type="Pfam" id="PF00225">
    <property type="entry name" value="Kinesin"/>
    <property type="match status" value="1"/>
</dbReference>
<reference evidence="3" key="1">
    <citation type="submission" date="2023-04" db="EMBL/GenBank/DDBJ databases">
        <title>Black Yeasts Isolated from many extreme environments.</title>
        <authorList>
            <person name="Coleine C."/>
            <person name="Stajich J.E."/>
            <person name="Selbmann L."/>
        </authorList>
    </citation>
    <scope>NUCLEOTIDE SEQUENCE</scope>
    <source>
        <strain evidence="3">CCFEE 5312</strain>
    </source>
</reference>
<feature type="domain" description="Kinesin motor" evidence="2">
    <location>
        <begin position="48"/>
        <end position="383"/>
    </location>
</feature>
<dbReference type="GO" id="GO:0007018">
    <property type="term" value="P:microtubule-based movement"/>
    <property type="evidence" value="ECO:0007669"/>
    <property type="project" value="InterPro"/>
</dbReference>
<dbReference type="PRINTS" id="PR00380">
    <property type="entry name" value="KINESINHEAVY"/>
</dbReference>
<dbReference type="GO" id="GO:0005871">
    <property type="term" value="C:kinesin complex"/>
    <property type="evidence" value="ECO:0007669"/>
    <property type="project" value="TreeGrafter"/>
</dbReference>
<proteinExistence type="inferred from homology"/>
<dbReference type="SUPFAM" id="SSF52540">
    <property type="entry name" value="P-loop containing nucleoside triphosphate hydrolases"/>
    <property type="match status" value="1"/>
</dbReference>
<dbReference type="InterPro" id="IPR027417">
    <property type="entry name" value="P-loop_NTPase"/>
</dbReference>
<dbReference type="GO" id="GO:0016887">
    <property type="term" value="F:ATP hydrolysis activity"/>
    <property type="evidence" value="ECO:0007669"/>
    <property type="project" value="TreeGrafter"/>
</dbReference>